<dbReference type="Gene3D" id="1.10.260.40">
    <property type="entry name" value="lambda repressor-like DNA-binding domains"/>
    <property type="match status" value="1"/>
</dbReference>
<dbReference type="AlphaFoldDB" id="A0A5C6M1Y4"/>
<feature type="domain" description="HTH cro/C1-type" evidence="1">
    <location>
        <begin position="7"/>
        <end position="65"/>
    </location>
</feature>
<organism evidence="2 3">
    <name type="scientific">Planctomyces bekefii</name>
    <dbReference type="NCBI Taxonomy" id="1653850"/>
    <lineage>
        <taxon>Bacteria</taxon>
        <taxon>Pseudomonadati</taxon>
        <taxon>Planctomycetota</taxon>
        <taxon>Planctomycetia</taxon>
        <taxon>Planctomycetales</taxon>
        <taxon>Planctomycetaceae</taxon>
        <taxon>Planctomyces</taxon>
    </lineage>
</organism>
<evidence type="ECO:0000313" key="3">
    <source>
        <dbReference type="Proteomes" id="UP000321083"/>
    </source>
</evidence>
<dbReference type="InterPro" id="IPR001387">
    <property type="entry name" value="Cro/C1-type_HTH"/>
</dbReference>
<dbReference type="SUPFAM" id="SSF47413">
    <property type="entry name" value="lambda repressor-like DNA-binding domains"/>
    <property type="match status" value="1"/>
</dbReference>
<protein>
    <submittedName>
        <fullName evidence="2">Transcriptional regulator</fullName>
    </submittedName>
</protein>
<dbReference type="Proteomes" id="UP000321083">
    <property type="component" value="Unassembled WGS sequence"/>
</dbReference>
<name>A0A5C6M1Y4_9PLAN</name>
<dbReference type="SMART" id="SM00530">
    <property type="entry name" value="HTH_XRE"/>
    <property type="match status" value="1"/>
</dbReference>
<comment type="caution">
    <text evidence="2">The sequence shown here is derived from an EMBL/GenBank/DDBJ whole genome shotgun (WGS) entry which is preliminary data.</text>
</comment>
<accession>A0A5C6M1Y4</accession>
<dbReference type="EMBL" id="SRHE01000791">
    <property type="protein sequence ID" value="TWW08199.1"/>
    <property type="molecule type" value="Genomic_DNA"/>
</dbReference>
<reference evidence="2 3" key="2">
    <citation type="submission" date="2019-08" db="EMBL/GenBank/DDBJ databases">
        <authorList>
            <person name="Henke P."/>
        </authorList>
    </citation>
    <scope>NUCLEOTIDE SEQUENCE [LARGE SCALE GENOMIC DNA]</scope>
    <source>
        <strain evidence="2">Phe10_nw2017</strain>
    </source>
</reference>
<evidence type="ECO:0000259" key="1">
    <source>
        <dbReference type="PROSITE" id="PS50943"/>
    </source>
</evidence>
<dbReference type="Pfam" id="PF13560">
    <property type="entry name" value="HTH_31"/>
    <property type="match status" value="1"/>
</dbReference>
<evidence type="ECO:0000313" key="2">
    <source>
        <dbReference type="EMBL" id="TWW08199.1"/>
    </source>
</evidence>
<sequence length="118" mass="13706">MTFGKRVRQLRHAKEWSLRDLAAKVDVGFTYLSRVENERLNFGDYPSDALIHRLADALEADEEELLILAKKVPEPVKKRFLQRPDAFRAFAGCDHETLDKLMAEIGEKPTPRKRQTKR</sequence>
<proteinExistence type="predicted"/>
<dbReference type="CDD" id="cd00093">
    <property type="entry name" value="HTH_XRE"/>
    <property type="match status" value="1"/>
</dbReference>
<dbReference type="GO" id="GO:0003677">
    <property type="term" value="F:DNA binding"/>
    <property type="evidence" value="ECO:0007669"/>
    <property type="project" value="InterPro"/>
</dbReference>
<gene>
    <name evidence="2" type="ORF">E3A20_26730</name>
</gene>
<dbReference type="InterPro" id="IPR010982">
    <property type="entry name" value="Lambda_DNA-bd_dom_sf"/>
</dbReference>
<dbReference type="PROSITE" id="PS50943">
    <property type="entry name" value="HTH_CROC1"/>
    <property type="match status" value="1"/>
</dbReference>
<reference evidence="2 3" key="1">
    <citation type="submission" date="2019-08" db="EMBL/GenBank/DDBJ databases">
        <title>100 year-old enigma solved: identification of Planctomyces bekefii, the type genus and species of the phylum Planctomycetes.</title>
        <authorList>
            <person name="Svetlana D.N."/>
            <person name="Overmann J."/>
        </authorList>
    </citation>
    <scope>NUCLEOTIDE SEQUENCE [LARGE SCALE GENOMIC DNA]</scope>
    <source>
        <strain evidence="2">Phe10_nw2017</strain>
    </source>
</reference>
<keyword evidence="3" id="KW-1185">Reference proteome</keyword>